<sequence>MFHKQFHLEENKLSFKEWKKEWQNARSAQFTFVGSKDETFGNQTCTYDLENNIRIRVNTKEEEVYGKHIVLPNVTFPYGQEQIDKAKVPTVGYTKGKGSKVNYYRALTCKFIRNNNQWYLNTTVDVDASEIKTIQGSGYIGIDFNVNLLAVTEVDRFGNYLHSFQVPFHAYHVSSEQAEQSLSQALKVVMEYALKKQKPISYENLDFHKK</sequence>
<dbReference type="Proteomes" id="UP000326671">
    <property type="component" value="Unassembled WGS sequence"/>
</dbReference>
<proteinExistence type="predicted"/>
<organism evidence="1 2">
    <name type="scientific">Niallia endozanthoxylica</name>
    <dbReference type="NCBI Taxonomy" id="2036016"/>
    <lineage>
        <taxon>Bacteria</taxon>
        <taxon>Bacillati</taxon>
        <taxon>Bacillota</taxon>
        <taxon>Bacilli</taxon>
        <taxon>Bacillales</taxon>
        <taxon>Bacillaceae</taxon>
        <taxon>Niallia</taxon>
    </lineage>
</organism>
<name>A0A5J5HQX7_9BACI</name>
<dbReference type="OrthoDB" id="7375452at2"/>
<evidence type="ECO:0000313" key="2">
    <source>
        <dbReference type="Proteomes" id="UP000326671"/>
    </source>
</evidence>
<protein>
    <submittedName>
        <fullName evidence="1">Uncharacterized protein</fullName>
    </submittedName>
</protein>
<reference evidence="1 2" key="1">
    <citation type="submission" date="2019-09" db="EMBL/GenBank/DDBJ databases">
        <title>Whole genome sequences of isolates from the Mars Exploration Rovers.</title>
        <authorList>
            <person name="Seuylemezian A."/>
            <person name="Vaishampayan P."/>
        </authorList>
    </citation>
    <scope>NUCLEOTIDE SEQUENCE [LARGE SCALE GENOMIC DNA]</scope>
    <source>
        <strain evidence="1 2">MER_TA_151</strain>
    </source>
</reference>
<comment type="caution">
    <text evidence="1">The sequence shown here is derived from an EMBL/GenBank/DDBJ whole genome shotgun (WGS) entry which is preliminary data.</text>
</comment>
<dbReference type="EMBL" id="VYKL01000018">
    <property type="protein sequence ID" value="KAA9023868.1"/>
    <property type="molecule type" value="Genomic_DNA"/>
</dbReference>
<dbReference type="RefSeq" id="WP_150440268.1">
    <property type="nucleotide sequence ID" value="NZ_VYKL01000018.1"/>
</dbReference>
<gene>
    <name evidence="1" type="ORF">F4V44_12065</name>
</gene>
<dbReference type="AlphaFoldDB" id="A0A5J5HQX7"/>
<accession>A0A5J5HQX7</accession>
<keyword evidence="2" id="KW-1185">Reference proteome</keyword>
<evidence type="ECO:0000313" key="1">
    <source>
        <dbReference type="EMBL" id="KAA9023868.1"/>
    </source>
</evidence>